<dbReference type="Gene3D" id="2.60.120.1130">
    <property type="match status" value="1"/>
</dbReference>
<reference evidence="4 5" key="1">
    <citation type="submission" date="2019-10" db="EMBL/GenBank/DDBJ databases">
        <title>Taxonomy of Antarctic Massilia spp.: description of Massilia rubra sp. nov., Massilia aquatica sp. nov., Massilia mucilaginosa sp. nov., Massilia frigida sp. nov. isolated from streams, lakes and regoliths.</title>
        <authorList>
            <person name="Holochova P."/>
            <person name="Sedlacek I."/>
            <person name="Kralova S."/>
            <person name="Maslanova I."/>
            <person name="Busse H.-J."/>
            <person name="Stankova E."/>
            <person name="Vrbovska V."/>
            <person name="Kovarovic V."/>
            <person name="Bartak M."/>
            <person name="Svec P."/>
            <person name="Pantucek R."/>
        </authorList>
    </citation>
    <scope>NUCLEOTIDE SEQUENCE [LARGE SCALE GENOMIC DNA]</scope>
    <source>
        <strain evidence="4 5">CCM 8695</strain>
    </source>
</reference>
<sequence length="644" mass="69900">MQTTICCENARIHVEKHLKARLLHTAALFMLTLPASAASPAAAGEPAELYTRMDRYHVKYSLNNDYTSTETHDWAMTVLKEKALASAKEASISYSTSIEKAEVLSAYTIKADGRRIDAPKSNYQVVTNTGNAKDAPVYSDRTTLTVVFPEVAVGDTVGFSYKLTQTEPMFPKQYSMVHYFSRATAYDDAKITLDYPATLAAQLDVHELTPASSTATNGRKELSWTFSNKVPLKDKRNDYSVFDVDTLPGLAFSTFTSYADIAQAYGARATPKAAVSEEVQALADDIAKDQKTPRDTARALYDWVSTNITYAGNCIGTGAVVPHDISFILKNKMGDCKDHATLLQALLAAKKIDSTQALINAGSGYRLAKVPVVSRVNHVINYLPAFDLFVDSTSDSTPFGMLPYSSQDKPALMVDGFKEGLRTPAAPAGSNLQTMKTRIKINDDGSVTGSVDVALKGQYALGLREGLRGAGKETMENMVKNVLKGMGYIGTGKFESDDPAALINTLNYKASFEFKNFTHVPGAGAFVIHPVFVSSSPVARFVGGGSDDEETPTEFACSNGASVEEYVFTFPKKMKVLAVPDNLAVKSANISYKASYRLKGNQLTVTREVDDHTRGNVCAPAIAAEYKAFSKKVLPNLKAQVVYK</sequence>
<evidence type="ECO:0000256" key="1">
    <source>
        <dbReference type="SAM" id="SignalP"/>
    </source>
</evidence>
<evidence type="ECO:0000313" key="4">
    <source>
        <dbReference type="EMBL" id="NHZ82344.1"/>
    </source>
</evidence>
<evidence type="ECO:0000313" key="5">
    <source>
        <dbReference type="Proteomes" id="UP000621455"/>
    </source>
</evidence>
<keyword evidence="5" id="KW-1185">Reference proteome</keyword>
<dbReference type="EMBL" id="WHJG01000031">
    <property type="protein sequence ID" value="NHZ82344.1"/>
    <property type="molecule type" value="Genomic_DNA"/>
</dbReference>
<feature type="signal peptide" evidence="1">
    <location>
        <begin position="1"/>
        <end position="37"/>
    </location>
</feature>
<keyword evidence="1" id="KW-0732">Signal</keyword>
<evidence type="ECO:0000259" key="2">
    <source>
        <dbReference type="Pfam" id="PF01841"/>
    </source>
</evidence>
<dbReference type="Pfam" id="PF01841">
    <property type="entry name" value="Transglut_core"/>
    <property type="match status" value="1"/>
</dbReference>
<dbReference type="Pfam" id="PF12969">
    <property type="entry name" value="DUF3857"/>
    <property type="match status" value="1"/>
</dbReference>
<feature type="domain" description="Transglutaminase-like" evidence="2">
    <location>
        <begin position="281"/>
        <end position="349"/>
    </location>
</feature>
<protein>
    <submittedName>
        <fullName evidence="4">DUF3857 domain-containing protein</fullName>
    </submittedName>
</protein>
<dbReference type="Gene3D" id="2.60.40.3140">
    <property type="match status" value="1"/>
</dbReference>
<evidence type="ECO:0000259" key="3">
    <source>
        <dbReference type="Pfam" id="PF12969"/>
    </source>
</evidence>
<proteinExistence type="predicted"/>
<dbReference type="InterPro" id="IPR024618">
    <property type="entry name" value="DUF3857"/>
</dbReference>
<dbReference type="Proteomes" id="UP000621455">
    <property type="component" value="Unassembled WGS sequence"/>
</dbReference>
<dbReference type="Gene3D" id="3.10.620.30">
    <property type="match status" value="1"/>
</dbReference>
<name>A0ABX0NB33_9BURK</name>
<dbReference type="InterPro" id="IPR002931">
    <property type="entry name" value="Transglutaminase-like"/>
</dbReference>
<organism evidence="4 5">
    <name type="scientific">Massilia frigida</name>
    <dbReference type="NCBI Taxonomy" id="2609281"/>
    <lineage>
        <taxon>Bacteria</taxon>
        <taxon>Pseudomonadati</taxon>
        <taxon>Pseudomonadota</taxon>
        <taxon>Betaproteobacteria</taxon>
        <taxon>Burkholderiales</taxon>
        <taxon>Oxalobacteraceae</taxon>
        <taxon>Telluria group</taxon>
        <taxon>Massilia</taxon>
    </lineage>
</organism>
<comment type="caution">
    <text evidence="4">The sequence shown here is derived from an EMBL/GenBank/DDBJ whole genome shotgun (WGS) entry which is preliminary data.</text>
</comment>
<gene>
    <name evidence="4" type="ORF">F2P44_24125</name>
</gene>
<feature type="chain" id="PRO_5046639119" evidence="1">
    <location>
        <begin position="38"/>
        <end position="644"/>
    </location>
</feature>
<accession>A0ABX0NB33</accession>
<dbReference type="InterPro" id="IPR038765">
    <property type="entry name" value="Papain-like_cys_pep_sf"/>
</dbReference>
<feature type="domain" description="DUF3857" evidence="3">
    <location>
        <begin position="65"/>
        <end position="228"/>
    </location>
</feature>
<dbReference type="SUPFAM" id="SSF54001">
    <property type="entry name" value="Cysteine proteinases"/>
    <property type="match status" value="1"/>
</dbReference>